<name>A0A453SL18_AEGTS</name>
<dbReference type="Pfam" id="PF07944">
    <property type="entry name" value="Beta-AFase-like_GH127_cat"/>
    <property type="match status" value="1"/>
</dbReference>
<proteinExistence type="predicted"/>
<keyword evidence="3" id="KW-1185">Reference proteome</keyword>
<reference evidence="2" key="4">
    <citation type="submission" date="2019-03" db="UniProtKB">
        <authorList>
            <consortium name="EnsemblPlants"/>
        </authorList>
    </citation>
    <scope>IDENTIFICATION</scope>
</reference>
<dbReference type="AlphaFoldDB" id="A0A453SL18"/>
<reference evidence="3" key="1">
    <citation type="journal article" date="2014" name="Science">
        <title>Ancient hybridizations among the ancestral genomes of bread wheat.</title>
        <authorList>
            <consortium name="International Wheat Genome Sequencing Consortium,"/>
            <person name="Marcussen T."/>
            <person name="Sandve S.R."/>
            <person name="Heier L."/>
            <person name="Spannagl M."/>
            <person name="Pfeifer M."/>
            <person name="Jakobsen K.S."/>
            <person name="Wulff B.B."/>
            <person name="Steuernagel B."/>
            <person name="Mayer K.F."/>
            <person name="Olsen O.A."/>
        </authorList>
    </citation>
    <scope>NUCLEOTIDE SEQUENCE [LARGE SCALE GENOMIC DNA]</scope>
    <source>
        <strain evidence="3">cv. AL8/78</strain>
    </source>
</reference>
<dbReference type="Proteomes" id="UP000015105">
    <property type="component" value="Chromosome 7D"/>
</dbReference>
<reference evidence="2" key="5">
    <citation type="journal article" date="2021" name="G3 (Bethesda)">
        <title>Aegilops tauschii genome assembly Aet v5.0 features greater sequence contiguity and improved annotation.</title>
        <authorList>
            <person name="Wang L."/>
            <person name="Zhu T."/>
            <person name="Rodriguez J.C."/>
            <person name="Deal K.R."/>
            <person name="Dubcovsky J."/>
            <person name="McGuire P.E."/>
            <person name="Lux T."/>
            <person name="Spannagl M."/>
            <person name="Mayer K.F.X."/>
            <person name="Baldrich P."/>
            <person name="Meyers B.C."/>
            <person name="Huo N."/>
            <person name="Gu Y.Q."/>
            <person name="Zhou H."/>
            <person name="Devos K.M."/>
            <person name="Bennetzen J.L."/>
            <person name="Unver T."/>
            <person name="Budak H."/>
            <person name="Gulick P.J."/>
            <person name="Galiba G."/>
            <person name="Kalapos B."/>
            <person name="Nelson D.R."/>
            <person name="Li P."/>
            <person name="You F.M."/>
            <person name="Luo M.C."/>
            <person name="Dvorak J."/>
        </authorList>
    </citation>
    <scope>NUCLEOTIDE SEQUENCE [LARGE SCALE GENOMIC DNA]</scope>
    <source>
        <strain evidence="2">cv. AL8/78</strain>
    </source>
</reference>
<reference evidence="2" key="3">
    <citation type="journal article" date="2017" name="Nature">
        <title>Genome sequence of the progenitor of the wheat D genome Aegilops tauschii.</title>
        <authorList>
            <person name="Luo M.C."/>
            <person name="Gu Y.Q."/>
            <person name="Puiu D."/>
            <person name="Wang H."/>
            <person name="Twardziok S.O."/>
            <person name="Deal K.R."/>
            <person name="Huo N."/>
            <person name="Zhu T."/>
            <person name="Wang L."/>
            <person name="Wang Y."/>
            <person name="McGuire P.E."/>
            <person name="Liu S."/>
            <person name="Long H."/>
            <person name="Ramasamy R.K."/>
            <person name="Rodriguez J.C."/>
            <person name="Van S.L."/>
            <person name="Yuan L."/>
            <person name="Wang Z."/>
            <person name="Xia Z."/>
            <person name="Xiao L."/>
            <person name="Anderson O.D."/>
            <person name="Ouyang S."/>
            <person name="Liang Y."/>
            <person name="Zimin A.V."/>
            <person name="Pertea G."/>
            <person name="Qi P."/>
            <person name="Bennetzen J.L."/>
            <person name="Dai X."/>
            <person name="Dawson M.W."/>
            <person name="Muller H.G."/>
            <person name="Kugler K."/>
            <person name="Rivarola-Duarte L."/>
            <person name="Spannagl M."/>
            <person name="Mayer K.F.X."/>
            <person name="Lu F.H."/>
            <person name="Bevan M.W."/>
            <person name="Leroy P."/>
            <person name="Li P."/>
            <person name="You F.M."/>
            <person name="Sun Q."/>
            <person name="Liu Z."/>
            <person name="Lyons E."/>
            <person name="Wicker T."/>
            <person name="Salzberg S.L."/>
            <person name="Devos K.M."/>
            <person name="Dvorak J."/>
        </authorList>
    </citation>
    <scope>NUCLEOTIDE SEQUENCE [LARGE SCALE GENOMIC DNA]</scope>
    <source>
        <strain evidence="2">cv. AL8/78</strain>
    </source>
</reference>
<evidence type="ECO:0000313" key="2">
    <source>
        <dbReference type="EnsemblPlants" id="AET7Gv20982100.51"/>
    </source>
</evidence>
<organism evidence="2 3">
    <name type="scientific">Aegilops tauschii subsp. strangulata</name>
    <name type="common">Goatgrass</name>
    <dbReference type="NCBI Taxonomy" id="200361"/>
    <lineage>
        <taxon>Eukaryota</taxon>
        <taxon>Viridiplantae</taxon>
        <taxon>Streptophyta</taxon>
        <taxon>Embryophyta</taxon>
        <taxon>Tracheophyta</taxon>
        <taxon>Spermatophyta</taxon>
        <taxon>Magnoliopsida</taxon>
        <taxon>Liliopsida</taxon>
        <taxon>Poales</taxon>
        <taxon>Poaceae</taxon>
        <taxon>BOP clade</taxon>
        <taxon>Pooideae</taxon>
        <taxon>Triticodae</taxon>
        <taxon>Triticeae</taxon>
        <taxon>Triticinae</taxon>
        <taxon>Aegilops</taxon>
    </lineage>
</organism>
<protein>
    <recommendedName>
        <fullName evidence="1">Non-reducing end beta-L-arabinofuranosidase-like GH127 catalytic domain-containing protein</fullName>
    </recommendedName>
</protein>
<sequence>MQVSRHLFRWTKEIAYADYYERALINGVLSIQRGRDPGVMIYMLPQGPGRSKAVSYHGWGTQYDSFWCCYGTGIESFSKLGDSIYFEEKGGKPALYIVQYIPSTFNWRSVGLTVTQQVKPLSSSDQNLQVSLSISAKVKQKTFSMMIRWKG</sequence>
<dbReference type="Gramene" id="AET7Gv20982100.51">
    <property type="protein sequence ID" value="AET7Gv20982100.51"/>
    <property type="gene ID" value="AET7Gv20982100"/>
</dbReference>
<dbReference type="PANTHER" id="PTHR31151:SF0">
    <property type="entry name" value="PROLINE-TRNA LIGASE (DUF1680)"/>
    <property type="match status" value="1"/>
</dbReference>
<reference evidence="3" key="2">
    <citation type="journal article" date="2017" name="Nat. Plants">
        <title>The Aegilops tauschii genome reveals multiple impacts of transposons.</title>
        <authorList>
            <person name="Zhao G."/>
            <person name="Zou C."/>
            <person name="Li K."/>
            <person name="Wang K."/>
            <person name="Li T."/>
            <person name="Gao L."/>
            <person name="Zhang X."/>
            <person name="Wang H."/>
            <person name="Yang Z."/>
            <person name="Liu X."/>
            <person name="Jiang W."/>
            <person name="Mao L."/>
            <person name="Kong X."/>
            <person name="Jiao Y."/>
            <person name="Jia J."/>
        </authorList>
    </citation>
    <scope>NUCLEOTIDE SEQUENCE [LARGE SCALE GENOMIC DNA]</scope>
    <source>
        <strain evidence="3">cv. AL8/78</strain>
    </source>
</reference>
<dbReference type="InterPro" id="IPR012878">
    <property type="entry name" value="Beta-AFase-like_GH127_cat"/>
</dbReference>
<dbReference type="EnsemblPlants" id="AET7Gv20982100.51">
    <property type="protein sequence ID" value="AET7Gv20982100.51"/>
    <property type="gene ID" value="AET7Gv20982100"/>
</dbReference>
<dbReference type="PANTHER" id="PTHR31151">
    <property type="entry name" value="PROLINE-TRNA LIGASE (DUF1680)"/>
    <property type="match status" value="1"/>
</dbReference>
<evidence type="ECO:0000259" key="1">
    <source>
        <dbReference type="Pfam" id="PF07944"/>
    </source>
</evidence>
<evidence type="ECO:0000313" key="3">
    <source>
        <dbReference type="Proteomes" id="UP000015105"/>
    </source>
</evidence>
<accession>A0A453SL18</accession>
<feature type="domain" description="Non-reducing end beta-L-arabinofuranosidase-like GH127 catalytic" evidence="1">
    <location>
        <begin position="1"/>
        <end position="82"/>
    </location>
</feature>